<dbReference type="PANTHER" id="PTHR44942:SF4">
    <property type="entry name" value="METHYLTRANSFERASE TYPE 11 DOMAIN-CONTAINING PROTEIN"/>
    <property type="match status" value="1"/>
</dbReference>
<evidence type="ECO:0000313" key="5">
    <source>
        <dbReference type="EMBL" id="KAF2719654.1"/>
    </source>
</evidence>
<proteinExistence type="inferred from homology"/>
<keyword evidence="2" id="KW-0489">Methyltransferase</keyword>
<evidence type="ECO:0000259" key="4">
    <source>
        <dbReference type="Pfam" id="PF08241"/>
    </source>
</evidence>
<dbReference type="PANTHER" id="PTHR44942">
    <property type="entry name" value="METHYLTRANSF_11 DOMAIN-CONTAINING PROTEIN"/>
    <property type="match status" value="1"/>
</dbReference>
<comment type="caution">
    <text evidence="5">The sequence shown here is derived from an EMBL/GenBank/DDBJ whole genome shotgun (WGS) entry which is preliminary data.</text>
</comment>
<dbReference type="SUPFAM" id="SSF53335">
    <property type="entry name" value="S-adenosyl-L-methionine-dependent methyltransferases"/>
    <property type="match status" value="1"/>
</dbReference>
<dbReference type="InterPro" id="IPR013216">
    <property type="entry name" value="Methyltransf_11"/>
</dbReference>
<keyword evidence="6" id="KW-1185">Reference proteome</keyword>
<keyword evidence="3" id="KW-0808">Transferase</keyword>
<sequence length="337" mass="37540">MAQVQICKQESTHTQILNWSNYTRYRPRYPQSLMKLIMDHHHARSDSNRLAHDIGSGPGIFATTLAGFFSHVHVSDPSAVSIKLARDNLSKWRAHNLWRGTFSFDVRGAESSDEGLAAGEVDLVTVMEAAHLVLDIDAMVEAIWRQLGSNGTMAVVVYSPAVQVVGEEPSTAGVRNAVESLFRKWTGEVLKAHNGEESAHAKTVFPQNQTGADFVPVPEEMFIQDATKRIRMNTYGKGNEKFGIPGVEHMTGRAKLRVGKEHRLYEFKTSEDVEAEGWRAEVDPDWFKGYIESLGQDGKMEVYARELEQVESAIRAASSTGRVTIEWVVALLLATKK</sequence>
<gene>
    <name evidence="5" type="ORF">K431DRAFT_286456</name>
</gene>
<evidence type="ECO:0000313" key="6">
    <source>
        <dbReference type="Proteomes" id="UP000799441"/>
    </source>
</evidence>
<organism evidence="5 6">
    <name type="scientific">Polychaeton citri CBS 116435</name>
    <dbReference type="NCBI Taxonomy" id="1314669"/>
    <lineage>
        <taxon>Eukaryota</taxon>
        <taxon>Fungi</taxon>
        <taxon>Dikarya</taxon>
        <taxon>Ascomycota</taxon>
        <taxon>Pezizomycotina</taxon>
        <taxon>Dothideomycetes</taxon>
        <taxon>Dothideomycetidae</taxon>
        <taxon>Capnodiales</taxon>
        <taxon>Capnodiaceae</taxon>
        <taxon>Polychaeton</taxon>
    </lineage>
</organism>
<dbReference type="Proteomes" id="UP000799441">
    <property type="component" value="Unassembled WGS sequence"/>
</dbReference>
<protein>
    <recommendedName>
        <fullName evidence="4">Methyltransferase type 11 domain-containing protein</fullName>
    </recommendedName>
</protein>
<dbReference type="OrthoDB" id="10027013at2759"/>
<reference evidence="5" key="1">
    <citation type="journal article" date="2020" name="Stud. Mycol.">
        <title>101 Dothideomycetes genomes: a test case for predicting lifestyles and emergence of pathogens.</title>
        <authorList>
            <person name="Haridas S."/>
            <person name="Albert R."/>
            <person name="Binder M."/>
            <person name="Bloem J."/>
            <person name="Labutti K."/>
            <person name="Salamov A."/>
            <person name="Andreopoulos B."/>
            <person name="Baker S."/>
            <person name="Barry K."/>
            <person name="Bills G."/>
            <person name="Bluhm B."/>
            <person name="Cannon C."/>
            <person name="Castanera R."/>
            <person name="Culley D."/>
            <person name="Daum C."/>
            <person name="Ezra D."/>
            <person name="Gonzalez J."/>
            <person name="Henrissat B."/>
            <person name="Kuo A."/>
            <person name="Liang C."/>
            <person name="Lipzen A."/>
            <person name="Lutzoni F."/>
            <person name="Magnuson J."/>
            <person name="Mondo S."/>
            <person name="Nolan M."/>
            <person name="Ohm R."/>
            <person name="Pangilinan J."/>
            <person name="Park H.-J."/>
            <person name="Ramirez L."/>
            <person name="Alfaro M."/>
            <person name="Sun H."/>
            <person name="Tritt A."/>
            <person name="Yoshinaga Y."/>
            <person name="Zwiers L.-H."/>
            <person name="Turgeon B."/>
            <person name="Goodwin S."/>
            <person name="Spatafora J."/>
            <person name="Crous P."/>
            <person name="Grigoriev I."/>
        </authorList>
    </citation>
    <scope>NUCLEOTIDE SEQUENCE</scope>
    <source>
        <strain evidence="5">CBS 116435</strain>
    </source>
</reference>
<evidence type="ECO:0000256" key="3">
    <source>
        <dbReference type="ARBA" id="ARBA00022679"/>
    </source>
</evidence>
<dbReference type="InterPro" id="IPR051052">
    <property type="entry name" value="Diverse_substrate_MTase"/>
</dbReference>
<dbReference type="AlphaFoldDB" id="A0A9P4UMI9"/>
<comment type="similarity">
    <text evidence="1">Belongs to the methyltransferase superfamily.</text>
</comment>
<dbReference type="Pfam" id="PF08241">
    <property type="entry name" value="Methyltransf_11"/>
    <property type="match status" value="1"/>
</dbReference>
<dbReference type="CDD" id="cd02440">
    <property type="entry name" value="AdoMet_MTases"/>
    <property type="match status" value="1"/>
</dbReference>
<dbReference type="EMBL" id="MU003808">
    <property type="protein sequence ID" value="KAF2719654.1"/>
    <property type="molecule type" value="Genomic_DNA"/>
</dbReference>
<evidence type="ECO:0000256" key="1">
    <source>
        <dbReference type="ARBA" id="ARBA00008361"/>
    </source>
</evidence>
<dbReference type="GO" id="GO:0032259">
    <property type="term" value="P:methylation"/>
    <property type="evidence" value="ECO:0007669"/>
    <property type="project" value="UniProtKB-KW"/>
</dbReference>
<accession>A0A9P4UMI9</accession>
<feature type="domain" description="Methyltransferase type 11" evidence="4">
    <location>
        <begin position="53"/>
        <end position="154"/>
    </location>
</feature>
<dbReference type="InterPro" id="IPR029063">
    <property type="entry name" value="SAM-dependent_MTases_sf"/>
</dbReference>
<name>A0A9P4UMI9_9PEZI</name>
<dbReference type="Gene3D" id="3.40.50.150">
    <property type="entry name" value="Vaccinia Virus protein VP39"/>
    <property type="match status" value="1"/>
</dbReference>
<evidence type="ECO:0000256" key="2">
    <source>
        <dbReference type="ARBA" id="ARBA00022603"/>
    </source>
</evidence>
<dbReference type="GO" id="GO:0008757">
    <property type="term" value="F:S-adenosylmethionine-dependent methyltransferase activity"/>
    <property type="evidence" value="ECO:0007669"/>
    <property type="project" value="InterPro"/>
</dbReference>